<evidence type="ECO:0000256" key="1">
    <source>
        <dbReference type="ARBA" id="ARBA00022729"/>
    </source>
</evidence>
<feature type="domain" description="Glycosyl hydrolase-like 10" evidence="3">
    <location>
        <begin position="25"/>
        <end position="331"/>
    </location>
</feature>
<evidence type="ECO:0000313" key="4">
    <source>
        <dbReference type="EMBL" id="TKK69946.1"/>
    </source>
</evidence>
<keyword evidence="5" id="KW-1185">Reference proteome</keyword>
<keyword evidence="1 2" id="KW-0732">Signal</keyword>
<feature type="signal peptide" evidence="2">
    <location>
        <begin position="1"/>
        <end position="20"/>
    </location>
</feature>
<dbReference type="PANTHER" id="PTHR43405">
    <property type="entry name" value="GLYCOSYL HYDROLASE DIGH"/>
    <property type="match status" value="1"/>
</dbReference>
<protein>
    <recommendedName>
        <fullName evidence="3">Glycosyl hydrolase-like 10 domain-containing protein</fullName>
    </recommendedName>
</protein>
<evidence type="ECO:0000256" key="2">
    <source>
        <dbReference type="SAM" id="SignalP"/>
    </source>
</evidence>
<comment type="caution">
    <text evidence="4">The sequence shown here is derived from an EMBL/GenBank/DDBJ whole genome shotgun (WGS) entry which is preliminary data.</text>
</comment>
<feature type="chain" id="PRO_5020655704" description="Glycosyl hydrolase-like 10 domain-containing protein" evidence="2">
    <location>
        <begin position="21"/>
        <end position="517"/>
    </location>
</feature>
<dbReference type="Gene3D" id="3.20.20.80">
    <property type="entry name" value="Glycosidases"/>
    <property type="match status" value="1"/>
</dbReference>
<name>A0A4U3L7V7_9BACT</name>
<dbReference type="Proteomes" id="UP000305848">
    <property type="component" value="Unassembled WGS sequence"/>
</dbReference>
<dbReference type="PANTHER" id="PTHR43405:SF1">
    <property type="entry name" value="GLYCOSYL HYDROLASE DIGH"/>
    <property type="match status" value="1"/>
</dbReference>
<dbReference type="OrthoDB" id="9773203at2"/>
<gene>
    <name evidence="4" type="ORF">FC093_06695</name>
</gene>
<dbReference type="InterPro" id="IPR017853">
    <property type="entry name" value="GH"/>
</dbReference>
<organism evidence="4 5">
    <name type="scientific">Ilyomonas limi</name>
    <dbReference type="NCBI Taxonomy" id="2575867"/>
    <lineage>
        <taxon>Bacteria</taxon>
        <taxon>Pseudomonadati</taxon>
        <taxon>Bacteroidota</taxon>
        <taxon>Chitinophagia</taxon>
        <taxon>Chitinophagales</taxon>
        <taxon>Chitinophagaceae</taxon>
        <taxon>Ilyomonas</taxon>
    </lineage>
</organism>
<dbReference type="AlphaFoldDB" id="A0A4U3L7V7"/>
<proteinExistence type="predicted"/>
<sequence length="517" mass="59503">MIRVPFLLLCFCCYLSTAFCQPKYEFRAVWVASVVNIDWPSKKGLSVAEQKAEFIRLLDMHQRNGMNAIIMQIRPAADAFYPSPYEPWSEYLTGTQGVPPVPYYDPLKFMIEETHKRGMEFHAWLNPYRAVFDIRSSSIAPNHITRQHPDWFITYGKNKIFDPGRPEVIDYVTKVVKDIITRYDVDGIHMDDYFYPYPVSGKDFPDYKSYSLYGKGMDKNVWRRSNCDSIIRRIHEMIIAVKPTVKFGISPFGVWRNRSQDPEGSDTRAGVSNYDDLYADILLWLKEGWIDYAAPQLYWEIGHKLCDYETLLDWWSNHSYGKQIFVGQAMTRTGSGVPWRNPREIPDQITDARDTPNIYGSIFFSSNDFYRNTNGWNDSLRNHYYKTPALIPPMPWIDTTAPAAPTITNATDENTVAGNILKINGNTNTEVATSMEVVKSYVLYIANDTVTLGNTPFFISVADTASQQFSFNIYSPQIPVDWNTCYVAVSCVDKENNESPLSNTIKYIKTNKGWMKQ</sequence>
<reference evidence="4 5" key="1">
    <citation type="submission" date="2019-05" db="EMBL/GenBank/DDBJ databases">
        <title>Panacibacter sp. strain 17mud1-8 Genome sequencing and assembly.</title>
        <authorList>
            <person name="Chhetri G."/>
        </authorList>
    </citation>
    <scope>NUCLEOTIDE SEQUENCE [LARGE SCALE GENOMIC DNA]</scope>
    <source>
        <strain evidence="4 5">17mud1-8</strain>
    </source>
</reference>
<dbReference type="SUPFAM" id="SSF51445">
    <property type="entry name" value="(Trans)glycosidases"/>
    <property type="match status" value="1"/>
</dbReference>
<evidence type="ECO:0000259" key="3">
    <source>
        <dbReference type="Pfam" id="PF02638"/>
    </source>
</evidence>
<dbReference type="EMBL" id="SZQL01000004">
    <property type="protein sequence ID" value="TKK69946.1"/>
    <property type="molecule type" value="Genomic_DNA"/>
</dbReference>
<accession>A0A4U3L7V7</accession>
<dbReference type="InterPro" id="IPR052177">
    <property type="entry name" value="Divisome_Glycosyl_Hydrolase"/>
</dbReference>
<dbReference type="InterPro" id="IPR003790">
    <property type="entry name" value="GHL10"/>
</dbReference>
<dbReference type="Pfam" id="PF02638">
    <property type="entry name" value="GHL10"/>
    <property type="match status" value="1"/>
</dbReference>
<evidence type="ECO:0000313" key="5">
    <source>
        <dbReference type="Proteomes" id="UP000305848"/>
    </source>
</evidence>